<name>A0A6P5ZNI7_DURZI</name>
<dbReference type="PRINTS" id="PR01333">
    <property type="entry name" value="2POREKCHANEL"/>
</dbReference>
<evidence type="ECO:0000256" key="7">
    <source>
        <dbReference type="ARBA" id="ARBA00023136"/>
    </source>
</evidence>
<feature type="transmembrane region" description="Helical" evidence="9">
    <location>
        <begin position="188"/>
        <end position="212"/>
    </location>
</feature>
<evidence type="ECO:0000256" key="3">
    <source>
        <dbReference type="ARBA" id="ARBA00022448"/>
    </source>
</evidence>
<dbReference type="OrthoDB" id="415460at2759"/>
<comment type="similarity">
    <text evidence="2">Belongs to the two pore domain potassium channel (TC 1.A.1.7) family.</text>
</comment>
<dbReference type="RefSeq" id="XP_022753906.1">
    <property type="nucleotide sequence ID" value="XM_022898171.1"/>
</dbReference>
<comment type="subcellular location">
    <subcellularLocation>
        <location evidence="1">Membrane</location>
        <topology evidence="1">Multi-pass membrane protein</topology>
    </subcellularLocation>
</comment>
<evidence type="ECO:0000256" key="4">
    <source>
        <dbReference type="ARBA" id="ARBA00022692"/>
    </source>
</evidence>
<evidence type="ECO:0000313" key="11">
    <source>
        <dbReference type="Proteomes" id="UP000515121"/>
    </source>
</evidence>
<dbReference type="Pfam" id="PF07885">
    <property type="entry name" value="Ion_trans_2"/>
    <property type="match status" value="2"/>
</dbReference>
<evidence type="ECO:0000259" key="10">
    <source>
        <dbReference type="Pfam" id="PF07885"/>
    </source>
</evidence>
<dbReference type="GO" id="GO:0015271">
    <property type="term" value="F:outward rectifier potassium channel activity"/>
    <property type="evidence" value="ECO:0007669"/>
    <property type="project" value="TreeGrafter"/>
</dbReference>
<keyword evidence="6" id="KW-0406">Ion transport</keyword>
<keyword evidence="8" id="KW-0407">Ion channel</keyword>
<dbReference type="PANTHER" id="PTHR11003">
    <property type="entry name" value="POTASSIUM CHANNEL, SUBFAMILY K"/>
    <property type="match status" value="1"/>
</dbReference>
<feature type="transmembrane region" description="Helical" evidence="9">
    <location>
        <begin position="72"/>
        <end position="90"/>
    </location>
</feature>
<reference evidence="12" key="1">
    <citation type="submission" date="2025-08" db="UniProtKB">
        <authorList>
            <consortium name="RefSeq"/>
        </authorList>
    </citation>
    <scope>IDENTIFICATION</scope>
    <source>
        <tissue evidence="12">Fruit stalk</tissue>
    </source>
</reference>
<evidence type="ECO:0000256" key="6">
    <source>
        <dbReference type="ARBA" id="ARBA00023065"/>
    </source>
</evidence>
<dbReference type="GO" id="GO:0030322">
    <property type="term" value="P:stabilization of membrane potential"/>
    <property type="evidence" value="ECO:0007669"/>
    <property type="project" value="TreeGrafter"/>
</dbReference>
<dbReference type="PANTHER" id="PTHR11003:SF277">
    <property type="entry name" value="TWO-PORE POTASSIUM CHANNEL 1-LIKE"/>
    <property type="match status" value="1"/>
</dbReference>
<dbReference type="Gene3D" id="1.10.287.70">
    <property type="match status" value="2"/>
</dbReference>
<evidence type="ECO:0000256" key="8">
    <source>
        <dbReference type="ARBA" id="ARBA00023303"/>
    </source>
</evidence>
<keyword evidence="4 9" id="KW-0812">Transmembrane</keyword>
<gene>
    <name evidence="12" type="primary">LOC111302238</name>
</gene>
<keyword evidence="3" id="KW-0813">Transport</keyword>
<accession>A0A6P5ZNI7</accession>
<dbReference type="InterPro" id="IPR003280">
    <property type="entry name" value="2pore_dom_K_chnl"/>
</dbReference>
<dbReference type="GeneID" id="111302238"/>
<keyword evidence="7 9" id="KW-0472">Membrane</keyword>
<evidence type="ECO:0000256" key="9">
    <source>
        <dbReference type="SAM" id="Phobius"/>
    </source>
</evidence>
<dbReference type="GO" id="GO:0005774">
    <property type="term" value="C:vacuolar membrane"/>
    <property type="evidence" value="ECO:0007669"/>
    <property type="project" value="UniProtKB-ARBA"/>
</dbReference>
<feature type="transmembrane region" description="Helical" evidence="9">
    <location>
        <begin position="245"/>
        <end position="266"/>
    </location>
</feature>
<evidence type="ECO:0000256" key="1">
    <source>
        <dbReference type="ARBA" id="ARBA00004141"/>
    </source>
</evidence>
<dbReference type="Proteomes" id="UP000515121">
    <property type="component" value="Unplaced"/>
</dbReference>
<organism evidence="11 12">
    <name type="scientific">Durio zibethinus</name>
    <name type="common">Durian</name>
    <dbReference type="NCBI Taxonomy" id="66656"/>
    <lineage>
        <taxon>Eukaryota</taxon>
        <taxon>Viridiplantae</taxon>
        <taxon>Streptophyta</taxon>
        <taxon>Embryophyta</taxon>
        <taxon>Tracheophyta</taxon>
        <taxon>Spermatophyta</taxon>
        <taxon>Magnoliopsida</taxon>
        <taxon>eudicotyledons</taxon>
        <taxon>Gunneridae</taxon>
        <taxon>Pentapetalae</taxon>
        <taxon>rosids</taxon>
        <taxon>malvids</taxon>
        <taxon>Malvales</taxon>
        <taxon>Malvaceae</taxon>
        <taxon>Helicteroideae</taxon>
        <taxon>Durio</taxon>
    </lineage>
</organism>
<evidence type="ECO:0000313" key="12">
    <source>
        <dbReference type="RefSeq" id="XP_022753906.1"/>
    </source>
</evidence>
<dbReference type="KEGG" id="dzi:111302238"/>
<protein>
    <submittedName>
        <fullName evidence="12">Two-pore potassium channel 1-like</fullName>
    </submittedName>
</protein>
<feature type="transmembrane region" description="Helical" evidence="9">
    <location>
        <begin position="127"/>
        <end position="151"/>
    </location>
</feature>
<dbReference type="AlphaFoldDB" id="A0A6P5ZNI7"/>
<dbReference type="GO" id="GO:0005886">
    <property type="term" value="C:plasma membrane"/>
    <property type="evidence" value="ECO:0007669"/>
    <property type="project" value="TreeGrafter"/>
</dbReference>
<dbReference type="GO" id="GO:0022841">
    <property type="term" value="F:potassium ion leak channel activity"/>
    <property type="evidence" value="ECO:0007669"/>
    <property type="project" value="TreeGrafter"/>
</dbReference>
<dbReference type="SUPFAM" id="SSF81324">
    <property type="entry name" value="Voltage-gated potassium channels"/>
    <property type="match status" value="2"/>
</dbReference>
<keyword evidence="11" id="KW-1185">Reference proteome</keyword>
<proteinExistence type="inferred from homology"/>
<feature type="domain" description="Potassium channel" evidence="10">
    <location>
        <begin position="197"/>
        <end position="270"/>
    </location>
</feature>
<evidence type="ECO:0000256" key="5">
    <source>
        <dbReference type="ARBA" id="ARBA00022989"/>
    </source>
</evidence>
<keyword evidence="5 9" id="KW-1133">Transmembrane helix</keyword>
<feature type="domain" description="Potassium channel" evidence="10">
    <location>
        <begin position="78"/>
        <end position="154"/>
    </location>
</feature>
<feature type="transmembrane region" description="Helical" evidence="9">
    <location>
        <begin position="102"/>
        <end position="121"/>
    </location>
</feature>
<sequence>MLGHFNSTIAMTLNAAKQAKLSMAAGPPTLTADENAPKKKCFQSCKSRTASVAASCAPPSPIRSDFPDIKNLGMYFGIYMCVGTTCFYTLRNHIRGHKTNDFIDALYFCVVTMTTVGYGDLVPHSFISQLICSVFIAVGMCLVGVVVKIAANYLVVKQQMVLVNALHMAQKIGPMEALKEIESLKINYIKCLISLIVMAVHLVIGIFVLVTVEGMDFTDAVYCACTTMTTVGFGDESLQSEFGRMFGVIWISTGTSCLGQLLLYIAEVYTDVETRKLVKSIITSNIVAMKDLESADNAENDRVYGAADFILFKLNEMGKIKQDDIVAAMKDIDDVIKDPGVDDQPDQSSQKKR</sequence>
<evidence type="ECO:0000256" key="2">
    <source>
        <dbReference type="ARBA" id="ARBA00010159"/>
    </source>
</evidence>
<dbReference type="InterPro" id="IPR013099">
    <property type="entry name" value="K_chnl_dom"/>
</dbReference>